<feature type="compositionally biased region" description="Polar residues" evidence="1">
    <location>
        <begin position="49"/>
        <end position="58"/>
    </location>
</feature>
<dbReference type="Proteomes" id="UP001240171">
    <property type="component" value="Unassembled WGS sequence"/>
</dbReference>
<gene>
    <name evidence="2" type="ORF">Q5741_13730</name>
</gene>
<evidence type="ECO:0000313" key="2">
    <source>
        <dbReference type="EMBL" id="MDO7907466.1"/>
    </source>
</evidence>
<dbReference type="RefSeq" id="WP_305024676.1">
    <property type="nucleotide sequence ID" value="NZ_JAUQTB010000007.1"/>
</dbReference>
<sequence length="58" mass="6639">MDKNVQDESKLRNKINEEGDSLMEKEKMRNGVDIEPEADEWVAKPSPQAFDNSKSSDK</sequence>
<accession>A0ABT9CIG7</accession>
<dbReference type="EMBL" id="JAUQTB010000007">
    <property type="protein sequence ID" value="MDO7907466.1"/>
    <property type="molecule type" value="Genomic_DNA"/>
</dbReference>
<evidence type="ECO:0008006" key="4">
    <source>
        <dbReference type="Google" id="ProtNLM"/>
    </source>
</evidence>
<proteinExistence type="predicted"/>
<evidence type="ECO:0000313" key="3">
    <source>
        <dbReference type="Proteomes" id="UP001240171"/>
    </source>
</evidence>
<keyword evidence="3" id="KW-1185">Reference proteome</keyword>
<evidence type="ECO:0000256" key="1">
    <source>
        <dbReference type="SAM" id="MobiDB-lite"/>
    </source>
</evidence>
<feature type="region of interest" description="Disordered" evidence="1">
    <location>
        <begin position="1"/>
        <end position="58"/>
    </location>
</feature>
<protein>
    <recommendedName>
        <fullName evidence="4">Multidrug transporter</fullName>
    </recommendedName>
</protein>
<organism evidence="2 3">
    <name type="scientific">Paenibacillus lacisoli</name>
    <dbReference type="NCBI Taxonomy" id="3064525"/>
    <lineage>
        <taxon>Bacteria</taxon>
        <taxon>Bacillati</taxon>
        <taxon>Bacillota</taxon>
        <taxon>Bacilli</taxon>
        <taxon>Bacillales</taxon>
        <taxon>Paenibacillaceae</taxon>
        <taxon>Paenibacillus</taxon>
    </lineage>
</organism>
<feature type="compositionally biased region" description="Basic and acidic residues" evidence="1">
    <location>
        <begin position="1"/>
        <end position="32"/>
    </location>
</feature>
<reference evidence="2 3" key="1">
    <citation type="submission" date="2023-07" db="EMBL/GenBank/DDBJ databases">
        <title>Paenibacillus sp. JX-17 nov. isolated from soil.</title>
        <authorList>
            <person name="Wan Y."/>
            <person name="Liu B."/>
        </authorList>
    </citation>
    <scope>NUCLEOTIDE SEQUENCE [LARGE SCALE GENOMIC DNA]</scope>
    <source>
        <strain evidence="2 3">JX-17</strain>
    </source>
</reference>
<comment type="caution">
    <text evidence="2">The sequence shown here is derived from an EMBL/GenBank/DDBJ whole genome shotgun (WGS) entry which is preliminary data.</text>
</comment>
<name>A0ABT9CIG7_9BACL</name>